<gene>
    <name evidence="1" type="ORF">MRB53_031903</name>
</gene>
<comment type="caution">
    <text evidence="1">The sequence shown here is derived from an EMBL/GenBank/DDBJ whole genome shotgun (WGS) entry which is preliminary data.</text>
</comment>
<accession>A0ACC2KQA6</accession>
<reference evidence="1 2" key="1">
    <citation type="journal article" date="2022" name="Hortic Res">
        <title>A haplotype resolved chromosomal level avocado genome allows analysis of novel avocado genes.</title>
        <authorList>
            <person name="Nath O."/>
            <person name="Fletcher S.J."/>
            <person name="Hayward A."/>
            <person name="Shaw L.M."/>
            <person name="Masouleh A.K."/>
            <person name="Furtado A."/>
            <person name="Henry R.J."/>
            <person name="Mitter N."/>
        </authorList>
    </citation>
    <scope>NUCLEOTIDE SEQUENCE [LARGE SCALE GENOMIC DNA]</scope>
    <source>
        <strain evidence="2">cv. Hass</strain>
    </source>
</reference>
<sequence length="237" mass="26922">MRVGCPFEHLKISAVGTSEENIMKACKWLVSFAKTLNLPFSFKVVIVSDMKDIKEDLFEFDADEVVGVYAPMTLRTMLARPDCFENLMEVMKNLNPSIMIVTEVEANHNSHSFIHRFTESLFHYSALFDCLDTCMDKNDTNRMLVEEDFLSQGIRCKIATEGSERMIRCVGIDVWRSFIKRLGFMETKLSQRSLDQANLVIKQVACGSCCTLGMNGKALTVGWKGVPLLFVSAWKLY</sequence>
<dbReference type="Proteomes" id="UP001234297">
    <property type="component" value="Chromosome 10"/>
</dbReference>
<protein>
    <submittedName>
        <fullName evidence="1">Uncharacterized protein</fullName>
    </submittedName>
</protein>
<evidence type="ECO:0000313" key="1">
    <source>
        <dbReference type="EMBL" id="KAJ8623374.1"/>
    </source>
</evidence>
<evidence type="ECO:0000313" key="2">
    <source>
        <dbReference type="Proteomes" id="UP001234297"/>
    </source>
</evidence>
<proteinExistence type="predicted"/>
<organism evidence="1 2">
    <name type="scientific">Persea americana</name>
    <name type="common">Avocado</name>
    <dbReference type="NCBI Taxonomy" id="3435"/>
    <lineage>
        <taxon>Eukaryota</taxon>
        <taxon>Viridiplantae</taxon>
        <taxon>Streptophyta</taxon>
        <taxon>Embryophyta</taxon>
        <taxon>Tracheophyta</taxon>
        <taxon>Spermatophyta</taxon>
        <taxon>Magnoliopsida</taxon>
        <taxon>Magnoliidae</taxon>
        <taxon>Laurales</taxon>
        <taxon>Lauraceae</taxon>
        <taxon>Persea</taxon>
    </lineage>
</organism>
<dbReference type="EMBL" id="CM056818">
    <property type="protein sequence ID" value="KAJ8623374.1"/>
    <property type="molecule type" value="Genomic_DNA"/>
</dbReference>
<name>A0ACC2KQA6_PERAE</name>
<keyword evidence="2" id="KW-1185">Reference proteome</keyword>